<keyword evidence="9" id="KW-0282">Flagellum</keyword>
<evidence type="ECO:0000256" key="3">
    <source>
        <dbReference type="ARBA" id="ARBA00014376"/>
    </source>
</evidence>
<gene>
    <name evidence="9" type="ORF">DFR52_10311</name>
</gene>
<keyword evidence="9" id="KW-0969">Cilium</keyword>
<dbReference type="InterPro" id="IPR001444">
    <property type="entry name" value="Flag_bb_rod_N"/>
</dbReference>
<dbReference type="EMBL" id="QGTR01000003">
    <property type="protein sequence ID" value="PWV99814.1"/>
    <property type="molecule type" value="Genomic_DNA"/>
</dbReference>
<evidence type="ECO:0000256" key="2">
    <source>
        <dbReference type="ARBA" id="ARBA00009677"/>
    </source>
</evidence>
<comment type="function">
    <text evidence="5 6">Structural component of flagellum, the bacterial motility apparatus. Part of the rod structure of flagellar basal body.</text>
</comment>
<comment type="caution">
    <text evidence="9">The sequence shown here is derived from an EMBL/GenBank/DDBJ whole genome shotgun (WGS) entry which is preliminary data.</text>
</comment>
<evidence type="ECO:0000313" key="10">
    <source>
        <dbReference type="Proteomes" id="UP000246352"/>
    </source>
</evidence>
<keyword evidence="9" id="KW-0966">Cell projection</keyword>
<evidence type="ECO:0000313" key="9">
    <source>
        <dbReference type="EMBL" id="PWV99814.1"/>
    </source>
</evidence>
<dbReference type="GO" id="GO:0071973">
    <property type="term" value="P:bacterial-type flagellum-dependent cell motility"/>
    <property type="evidence" value="ECO:0007669"/>
    <property type="project" value="InterPro"/>
</dbReference>
<dbReference type="AlphaFoldDB" id="A0A317PJK3"/>
<evidence type="ECO:0000256" key="4">
    <source>
        <dbReference type="ARBA" id="ARBA00023143"/>
    </source>
</evidence>
<dbReference type="Pfam" id="PF00460">
    <property type="entry name" value="Flg_bb_rod"/>
    <property type="match status" value="1"/>
</dbReference>
<dbReference type="OrthoDB" id="9788334at2"/>
<comment type="similarity">
    <text evidence="2 6">Belongs to the flagella basal body rod proteins family.</text>
</comment>
<evidence type="ECO:0000259" key="8">
    <source>
        <dbReference type="Pfam" id="PF00460"/>
    </source>
</evidence>
<feature type="region of interest" description="Disordered" evidence="7">
    <location>
        <begin position="58"/>
        <end position="94"/>
    </location>
</feature>
<dbReference type="Proteomes" id="UP000246352">
    <property type="component" value="Unassembled WGS sequence"/>
</dbReference>
<evidence type="ECO:0000256" key="1">
    <source>
        <dbReference type="ARBA" id="ARBA00004117"/>
    </source>
</evidence>
<dbReference type="GO" id="GO:0030694">
    <property type="term" value="C:bacterial-type flagellum basal body, rod"/>
    <property type="evidence" value="ECO:0007669"/>
    <property type="project" value="InterPro"/>
</dbReference>
<dbReference type="PIRSF" id="PIRSF002889">
    <property type="entry name" value="Rod_FlgB"/>
    <property type="match status" value="1"/>
</dbReference>
<dbReference type="RefSeq" id="WP_110032101.1">
    <property type="nucleotide sequence ID" value="NZ_QGTR01000003.1"/>
</dbReference>
<dbReference type="InterPro" id="IPR006300">
    <property type="entry name" value="FlgB"/>
</dbReference>
<comment type="subcellular location">
    <subcellularLocation>
        <location evidence="1 6">Bacterial flagellum basal body</location>
    </subcellularLocation>
</comment>
<evidence type="ECO:0000256" key="6">
    <source>
        <dbReference type="PIRNR" id="PIRNR002889"/>
    </source>
</evidence>
<name>A0A317PJK3_9HYPH</name>
<keyword evidence="4 6" id="KW-0975">Bacterial flagellum</keyword>
<evidence type="ECO:0000256" key="5">
    <source>
        <dbReference type="ARBA" id="ARBA00024934"/>
    </source>
</evidence>
<sequence>MQPIQLFELTSKQAHWLTVRQTVVAGNIANANTPGYIARDVTPFEAVLKQTNIRMAATQPGHFSEDSVGSTAGPERSMEGIEISPSGNSVGLPDEMAKTGEIKRQYELNTSLVKSFHKMMLLTVRR</sequence>
<feature type="domain" description="Flagellar basal body rod protein N-terminal" evidence="8">
    <location>
        <begin position="19"/>
        <end position="36"/>
    </location>
</feature>
<organism evidence="9 10">
    <name type="scientific">Hoeflea marina</name>
    <dbReference type="NCBI Taxonomy" id="274592"/>
    <lineage>
        <taxon>Bacteria</taxon>
        <taxon>Pseudomonadati</taxon>
        <taxon>Pseudomonadota</taxon>
        <taxon>Alphaproteobacteria</taxon>
        <taxon>Hyphomicrobiales</taxon>
        <taxon>Rhizobiaceae</taxon>
        <taxon>Hoeflea</taxon>
    </lineage>
</organism>
<proteinExistence type="inferred from homology"/>
<accession>A0A317PJK3</accession>
<evidence type="ECO:0000256" key="7">
    <source>
        <dbReference type="SAM" id="MobiDB-lite"/>
    </source>
</evidence>
<dbReference type="NCBIfam" id="NF004653">
    <property type="entry name" value="PRK06003.1"/>
    <property type="match status" value="1"/>
</dbReference>
<reference evidence="9 10" key="1">
    <citation type="submission" date="2018-05" db="EMBL/GenBank/DDBJ databases">
        <title>Genomic Encyclopedia of Type Strains, Phase IV (KMG-IV): sequencing the most valuable type-strain genomes for metagenomic binning, comparative biology and taxonomic classification.</title>
        <authorList>
            <person name="Goeker M."/>
        </authorList>
    </citation>
    <scope>NUCLEOTIDE SEQUENCE [LARGE SCALE GENOMIC DNA]</scope>
    <source>
        <strain evidence="9 10">DSM 16791</strain>
    </source>
</reference>
<comment type="subunit">
    <text evidence="6">The basal body constitutes a major portion of the flagellar organelle and consists of a number of rings mounted on a central rod.</text>
</comment>
<protein>
    <recommendedName>
        <fullName evidence="3 6">Flagellar basal body rod protein FlgB</fullName>
    </recommendedName>
</protein>
<keyword evidence="10" id="KW-1185">Reference proteome</keyword>